<dbReference type="AlphaFoldDB" id="A0AAU9F0Y8"/>
<dbReference type="Proteomes" id="UP001500889">
    <property type="component" value="Chromosome O"/>
</dbReference>
<proteinExistence type="predicted"/>
<gene>
    <name evidence="2" type="ORF">DMAD_09241</name>
</gene>
<keyword evidence="3" id="KW-1185">Reference proteome</keyword>
<evidence type="ECO:0000313" key="3">
    <source>
        <dbReference type="Proteomes" id="UP001500889"/>
    </source>
</evidence>
<accession>A0AAU9F0Y8</accession>
<reference evidence="2 3" key="1">
    <citation type="submission" date="2024-02" db="EMBL/GenBank/DDBJ databases">
        <title>A chromosome-level genome assembly of Drosophila madeirensis, a fruit fly species endemic to Madeira island.</title>
        <authorList>
            <person name="Tomihara K."/>
            <person name="Llopart A."/>
            <person name="Yamamoto D."/>
        </authorList>
    </citation>
    <scope>NUCLEOTIDE SEQUENCE [LARGE SCALE GENOMIC DNA]</scope>
    <source>
        <strain evidence="2 3">RF1</strain>
    </source>
</reference>
<keyword evidence="1" id="KW-0732">Signal</keyword>
<evidence type="ECO:0000313" key="2">
    <source>
        <dbReference type="EMBL" id="BFF90779.1"/>
    </source>
</evidence>
<feature type="signal peptide" evidence="1">
    <location>
        <begin position="1"/>
        <end position="27"/>
    </location>
</feature>
<feature type="chain" id="PRO_5043504877" evidence="1">
    <location>
        <begin position="28"/>
        <end position="129"/>
    </location>
</feature>
<organism evidence="2 3">
    <name type="scientific">Drosophila madeirensis</name>
    <name type="common">Fruit fly</name>
    <dbReference type="NCBI Taxonomy" id="30013"/>
    <lineage>
        <taxon>Eukaryota</taxon>
        <taxon>Metazoa</taxon>
        <taxon>Ecdysozoa</taxon>
        <taxon>Arthropoda</taxon>
        <taxon>Hexapoda</taxon>
        <taxon>Insecta</taxon>
        <taxon>Pterygota</taxon>
        <taxon>Neoptera</taxon>
        <taxon>Endopterygota</taxon>
        <taxon>Diptera</taxon>
        <taxon>Brachycera</taxon>
        <taxon>Muscomorpha</taxon>
        <taxon>Ephydroidea</taxon>
        <taxon>Drosophilidae</taxon>
        <taxon>Drosophila</taxon>
        <taxon>Sophophora</taxon>
    </lineage>
</organism>
<protein>
    <submittedName>
        <fullName evidence="2">Shematrin-like protein 1</fullName>
    </submittedName>
</protein>
<sequence length="129" mass="13614">MRATYSWPLASLAALLLLLRGTHLTGASVVSIGAAVDKEVAPVGAVTTDLLSLEPEIGGSAVRPAQQRGGRRARGIFFSGGFTGYPFGYGWSLPGQGYGYGYGYGSYGLPPTYYGYYPGYLGYQKIIIG</sequence>
<name>A0AAU9F0Y8_DROMD</name>
<dbReference type="EMBL" id="AP029263">
    <property type="protein sequence ID" value="BFF90779.1"/>
    <property type="molecule type" value="Genomic_DNA"/>
</dbReference>
<evidence type="ECO:0000256" key="1">
    <source>
        <dbReference type="SAM" id="SignalP"/>
    </source>
</evidence>